<name>A0A6A4W9V8_AMPAM</name>
<feature type="compositionally biased region" description="Low complexity" evidence="1">
    <location>
        <begin position="590"/>
        <end position="599"/>
    </location>
</feature>
<keyword evidence="5" id="KW-1185">Reference proteome</keyword>
<sequence length="653" mass="70317">MPTTDDEGPRATYGPDQSTYSVLPPAKNLGALREIPMFEPDKEGSVGVGDFLEAVENAASLGNLDANDIMKVMPMRLRGPAKGFLKTYLASKQVGSDVFGLGHLWKDFKRGLFNRFRKPTDPVAHLLQLTSCQQGDTETARGYAQRLKSLAYKTWPQFTQSQDEPIRQLGEKLIYQHFLKGLKPTNLERIHLKGIGDMDAAVIELTSKETFDALQRSGGRSVRVNQIGEETPRALEEIRGAVRELRETVATHIASTAEALSHALGSHTLSAPYSAAGHGRADALPFHAPVPPAYGAARLPVRPSLSAGGGIRLRSVTGGELANIGEAVLTVEIGAFKLEHKMCVIQGLPYDVLLGIDFIKASRMVLNAAEGCVQIGSSRVPFASSCGLYNGPRAVCLSTDVTVPSRHVCVIAAKLDTAGRGSSEKLVEFVPQPPEETLEPFLEVPSLVAKTNSAGYIQIPLVNPTEDDIQLPAGYELGQTQLYEGLVATVHVDPSFVKLNSITETLSYPLPNMQRILEDLGRNKGFVSSMDMTKSFYQIRVLPECAKLAGGEESPTRRERAAGSGPERISPCPAEEGWYDAEPPSPPPASHAHSAADGAAPPIEAAEAAPVGPRARGGTGGIAGCRFRYIGRFRGSRRTTGSQLQQGRRCRLK</sequence>
<evidence type="ECO:0000256" key="1">
    <source>
        <dbReference type="SAM" id="MobiDB-lite"/>
    </source>
</evidence>
<feature type="domain" description="Retrotransposon gag" evidence="2">
    <location>
        <begin position="72"/>
        <end position="155"/>
    </location>
</feature>
<dbReference type="AlphaFoldDB" id="A0A6A4W9V8"/>
<comment type="caution">
    <text evidence="4">The sequence shown here is derived from an EMBL/GenBank/DDBJ whole genome shotgun (WGS) entry which is preliminary data.</text>
</comment>
<evidence type="ECO:0000313" key="4">
    <source>
        <dbReference type="EMBL" id="KAF0301959.1"/>
    </source>
</evidence>
<feature type="compositionally biased region" description="Low complexity" evidence="1">
    <location>
        <begin position="604"/>
        <end position="613"/>
    </location>
</feature>
<dbReference type="Pfam" id="PF03732">
    <property type="entry name" value="Retrotrans_gag"/>
    <property type="match status" value="1"/>
</dbReference>
<dbReference type="InterPro" id="IPR005162">
    <property type="entry name" value="Retrotrans_gag_dom"/>
</dbReference>
<dbReference type="Proteomes" id="UP000440578">
    <property type="component" value="Unassembled WGS sequence"/>
</dbReference>
<gene>
    <name evidence="3" type="ORF">FJT64_007805</name>
    <name evidence="4" type="ORF">FJT64_025880</name>
</gene>
<dbReference type="Gene3D" id="2.40.70.10">
    <property type="entry name" value="Acid Proteases"/>
    <property type="match status" value="1"/>
</dbReference>
<dbReference type="InterPro" id="IPR043502">
    <property type="entry name" value="DNA/RNA_pol_sf"/>
</dbReference>
<organism evidence="4 5">
    <name type="scientific">Amphibalanus amphitrite</name>
    <name type="common">Striped barnacle</name>
    <name type="synonym">Balanus amphitrite</name>
    <dbReference type="NCBI Taxonomy" id="1232801"/>
    <lineage>
        <taxon>Eukaryota</taxon>
        <taxon>Metazoa</taxon>
        <taxon>Ecdysozoa</taxon>
        <taxon>Arthropoda</taxon>
        <taxon>Crustacea</taxon>
        <taxon>Multicrustacea</taxon>
        <taxon>Cirripedia</taxon>
        <taxon>Thoracica</taxon>
        <taxon>Thoracicalcarea</taxon>
        <taxon>Balanomorpha</taxon>
        <taxon>Balanoidea</taxon>
        <taxon>Balanidae</taxon>
        <taxon>Amphibalaninae</taxon>
        <taxon>Amphibalanus</taxon>
    </lineage>
</organism>
<reference evidence="4 5" key="1">
    <citation type="submission" date="2019-07" db="EMBL/GenBank/DDBJ databases">
        <title>Draft genome assembly of a fouling barnacle, Amphibalanus amphitrite (Darwin, 1854): The first reference genome for Thecostraca.</title>
        <authorList>
            <person name="Kim W."/>
        </authorList>
    </citation>
    <scope>NUCLEOTIDE SEQUENCE [LARGE SCALE GENOMIC DNA]</scope>
    <source>
        <strain evidence="4">SNU_AA5</strain>
        <tissue evidence="4">Soma without cirri and trophi</tissue>
    </source>
</reference>
<evidence type="ECO:0000313" key="5">
    <source>
        <dbReference type="Proteomes" id="UP000440578"/>
    </source>
</evidence>
<dbReference type="SUPFAM" id="SSF56672">
    <property type="entry name" value="DNA/RNA polymerases"/>
    <property type="match status" value="1"/>
</dbReference>
<protein>
    <recommendedName>
        <fullName evidence="2">Retrotransposon gag domain-containing protein</fullName>
    </recommendedName>
</protein>
<feature type="region of interest" description="Disordered" evidence="1">
    <location>
        <begin position="550"/>
        <end position="599"/>
    </location>
</feature>
<dbReference type="InterPro" id="IPR021109">
    <property type="entry name" value="Peptidase_aspartic_dom_sf"/>
</dbReference>
<feature type="region of interest" description="Disordered" evidence="1">
    <location>
        <begin position="604"/>
        <end position="623"/>
    </location>
</feature>
<evidence type="ECO:0000259" key="2">
    <source>
        <dbReference type="Pfam" id="PF03732"/>
    </source>
</evidence>
<dbReference type="GO" id="GO:0071897">
    <property type="term" value="P:DNA biosynthetic process"/>
    <property type="evidence" value="ECO:0007669"/>
    <property type="project" value="UniProtKB-ARBA"/>
</dbReference>
<dbReference type="Gene3D" id="3.30.70.270">
    <property type="match status" value="1"/>
</dbReference>
<dbReference type="PANTHER" id="PTHR33223">
    <property type="entry name" value="CCHC-TYPE DOMAIN-CONTAINING PROTEIN"/>
    <property type="match status" value="1"/>
</dbReference>
<proteinExistence type="predicted"/>
<dbReference type="PANTHER" id="PTHR33223:SF6">
    <property type="entry name" value="CCHC-TYPE DOMAIN-CONTAINING PROTEIN"/>
    <property type="match status" value="1"/>
</dbReference>
<dbReference type="InterPro" id="IPR043128">
    <property type="entry name" value="Rev_trsase/Diguanyl_cyclase"/>
</dbReference>
<accession>A0A6A4W9V8</accession>
<evidence type="ECO:0000313" key="3">
    <source>
        <dbReference type="EMBL" id="KAF0294558.1"/>
    </source>
</evidence>
<dbReference type="EMBL" id="VIIS01001679">
    <property type="protein sequence ID" value="KAF0294558.1"/>
    <property type="molecule type" value="Genomic_DNA"/>
</dbReference>
<dbReference type="EMBL" id="VIIS01001106">
    <property type="protein sequence ID" value="KAF0301959.1"/>
    <property type="molecule type" value="Genomic_DNA"/>
</dbReference>